<dbReference type="Pfam" id="PF01370">
    <property type="entry name" value="Epimerase"/>
    <property type="match status" value="1"/>
</dbReference>
<gene>
    <name evidence="4" type="ORF">KY46_15350</name>
</gene>
<comment type="caution">
    <text evidence="4">The sequence shown here is derived from an EMBL/GenBank/DDBJ whole genome shotgun (WGS) entry which is preliminary data.</text>
</comment>
<feature type="domain" description="NAD-dependent epimerase/dehydratase" evidence="2">
    <location>
        <begin position="3"/>
        <end position="221"/>
    </location>
</feature>
<dbReference type="InterPro" id="IPR036291">
    <property type="entry name" value="NAD(P)-bd_dom_sf"/>
</dbReference>
<dbReference type="EMBL" id="JWYV01000014">
    <property type="protein sequence ID" value="KKC98978.1"/>
    <property type="molecule type" value="Genomic_DNA"/>
</dbReference>
<keyword evidence="5" id="KW-1185">Reference proteome</keyword>
<dbReference type="Pfam" id="PF08338">
    <property type="entry name" value="DUF1731"/>
    <property type="match status" value="1"/>
</dbReference>
<sequence length="307" mass="34249">MNILITGGTGFIGKALLPHLNHDQVTVLSRNPNRAYQRLGHHIKVITSLDSLENLDEFDVVINLAGEPIADKRWTDKQKEEICRSRWQLTRDLVVKIQAGDHPPHTFLSGSAVGYYGDQQHDGFDESLDVERDDFAHTVCRTWEERALAAQSDKTRVCVLRTGIVLGKGGGALAKLVPLYKMGLGGPIGNGQQYFPWIHLQDMVKGILFLIKQTDAQGPYNLTAPNPVTNKEFSQTLARVLHRPHVMSTPEWLLRLGMGESAQMLLDSQRALPAKLEAHGFHFCYPELEGALKSALSDQESRVTRVE</sequence>
<evidence type="ECO:0000313" key="4">
    <source>
        <dbReference type="EMBL" id="KKC98978.1"/>
    </source>
</evidence>
<dbReference type="OrthoDB" id="9801773at2"/>
<dbReference type="NCBIfam" id="TIGR01777">
    <property type="entry name" value="yfcH"/>
    <property type="match status" value="1"/>
</dbReference>
<dbReference type="SUPFAM" id="SSF51735">
    <property type="entry name" value="NAD(P)-binding Rossmann-fold domains"/>
    <property type="match status" value="1"/>
</dbReference>
<evidence type="ECO:0000256" key="1">
    <source>
        <dbReference type="ARBA" id="ARBA00009353"/>
    </source>
</evidence>
<evidence type="ECO:0000313" key="5">
    <source>
        <dbReference type="Proteomes" id="UP000033633"/>
    </source>
</evidence>
<dbReference type="InterPro" id="IPR010099">
    <property type="entry name" value="SDR39U1"/>
</dbReference>
<dbReference type="RefSeq" id="WP_046221519.1">
    <property type="nucleotide sequence ID" value="NZ_JWYV01000014.1"/>
</dbReference>
<proteinExistence type="inferred from homology"/>
<reference evidence="4 5" key="1">
    <citation type="submission" date="2014-12" db="EMBL/GenBank/DDBJ databases">
        <title>Mercury Reductase activity and rhizosphere competence traits in the genome of root associated Photobacterium halotolerans MELD1.</title>
        <authorList>
            <person name="Mathew D.C."/>
            <person name="Huang C.-C."/>
        </authorList>
    </citation>
    <scope>NUCLEOTIDE SEQUENCE [LARGE SCALE GENOMIC DNA]</scope>
    <source>
        <strain evidence="4 5">MELD1</strain>
    </source>
</reference>
<protein>
    <submittedName>
        <fullName evidence="4">Epimerase</fullName>
    </submittedName>
</protein>
<dbReference type="CDD" id="cd05242">
    <property type="entry name" value="SDR_a8"/>
    <property type="match status" value="1"/>
</dbReference>
<comment type="similarity">
    <text evidence="1">Belongs to the NAD(P)-dependent epimerase/dehydratase family. SDR39U1 subfamily.</text>
</comment>
<dbReference type="PANTHER" id="PTHR11092:SF0">
    <property type="entry name" value="EPIMERASE FAMILY PROTEIN SDR39U1"/>
    <property type="match status" value="1"/>
</dbReference>
<name>A0A0F5VA19_9GAMM</name>
<evidence type="ECO:0000259" key="3">
    <source>
        <dbReference type="Pfam" id="PF08338"/>
    </source>
</evidence>
<dbReference type="InterPro" id="IPR013549">
    <property type="entry name" value="DUF1731"/>
</dbReference>
<accession>A0A0F5VA19</accession>
<dbReference type="STRING" id="265726.KY46_15350"/>
<feature type="domain" description="DUF1731" evidence="3">
    <location>
        <begin position="249"/>
        <end position="294"/>
    </location>
</feature>
<dbReference type="PANTHER" id="PTHR11092">
    <property type="entry name" value="SUGAR NUCLEOTIDE EPIMERASE RELATED"/>
    <property type="match status" value="1"/>
</dbReference>
<dbReference type="Proteomes" id="UP000033633">
    <property type="component" value="Unassembled WGS sequence"/>
</dbReference>
<dbReference type="Gene3D" id="3.40.50.720">
    <property type="entry name" value="NAD(P)-binding Rossmann-like Domain"/>
    <property type="match status" value="1"/>
</dbReference>
<evidence type="ECO:0000259" key="2">
    <source>
        <dbReference type="Pfam" id="PF01370"/>
    </source>
</evidence>
<dbReference type="AlphaFoldDB" id="A0A0F5VA19"/>
<organism evidence="4 5">
    <name type="scientific">Photobacterium halotolerans</name>
    <dbReference type="NCBI Taxonomy" id="265726"/>
    <lineage>
        <taxon>Bacteria</taxon>
        <taxon>Pseudomonadati</taxon>
        <taxon>Pseudomonadota</taxon>
        <taxon>Gammaproteobacteria</taxon>
        <taxon>Vibrionales</taxon>
        <taxon>Vibrionaceae</taxon>
        <taxon>Photobacterium</taxon>
    </lineage>
</organism>
<dbReference type="PATRIC" id="fig|265726.11.peg.1336"/>
<dbReference type="InterPro" id="IPR001509">
    <property type="entry name" value="Epimerase_deHydtase"/>
</dbReference>